<dbReference type="PANTHER" id="PTHR35089">
    <property type="entry name" value="CHAPERONE PROTEIN SKP"/>
    <property type="match status" value="1"/>
</dbReference>
<sequence length="185" mass="20097">MLSRMAFGRGSFAALVAALASILAGVPLAAQEDAAGKIGVFNADRIMAESQPGQQALALFNQLRDQRVGELQVQQDQINVLQQQSLSVLAGSPDAVRLQREVENSMLRLQRLQEDVEQELGLRQQELTTDIMNLIAQTIELIGQEEGYTLIFNQIQSGLVFVGPTLDITDELIQRVNALGAPSGL</sequence>
<dbReference type="GO" id="GO:0051082">
    <property type="term" value="F:unfolded protein binding"/>
    <property type="evidence" value="ECO:0007669"/>
    <property type="project" value="InterPro"/>
</dbReference>
<protein>
    <recommendedName>
        <fullName evidence="4">OmpH family outer membrane protein</fullName>
    </recommendedName>
</protein>
<evidence type="ECO:0000313" key="3">
    <source>
        <dbReference type="EMBL" id="SUZ77733.1"/>
    </source>
</evidence>
<evidence type="ECO:0000256" key="2">
    <source>
        <dbReference type="ARBA" id="ARBA00022729"/>
    </source>
</evidence>
<evidence type="ECO:0008006" key="4">
    <source>
        <dbReference type="Google" id="ProtNLM"/>
    </source>
</evidence>
<dbReference type="GO" id="GO:0050821">
    <property type="term" value="P:protein stabilization"/>
    <property type="evidence" value="ECO:0007669"/>
    <property type="project" value="TreeGrafter"/>
</dbReference>
<evidence type="ECO:0000256" key="1">
    <source>
        <dbReference type="ARBA" id="ARBA00009091"/>
    </source>
</evidence>
<dbReference type="SUPFAM" id="SSF111384">
    <property type="entry name" value="OmpH-like"/>
    <property type="match status" value="1"/>
</dbReference>
<dbReference type="Pfam" id="PF03938">
    <property type="entry name" value="OmpH"/>
    <property type="match status" value="1"/>
</dbReference>
<dbReference type="SMART" id="SM00935">
    <property type="entry name" value="OmpH"/>
    <property type="match status" value="1"/>
</dbReference>
<dbReference type="InterPro" id="IPR005632">
    <property type="entry name" value="Chaperone_Skp"/>
</dbReference>
<reference evidence="3" key="1">
    <citation type="submission" date="2018-05" db="EMBL/GenBank/DDBJ databases">
        <authorList>
            <person name="Lanie J.A."/>
            <person name="Ng W.-L."/>
            <person name="Kazmierczak K.M."/>
            <person name="Andrzejewski T.M."/>
            <person name="Davidsen T.M."/>
            <person name="Wayne K.J."/>
            <person name="Tettelin H."/>
            <person name="Glass J.I."/>
            <person name="Rusch D."/>
            <person name="Podicherti R."/>
            <person name="Tsui H.-C.T."/>
            <person name="Winkler M.E."/>
        </authorList>
    </citation>
    <scope>NUCLEOTIDE SEQUENCE</scope>
</reference>
<dbReference type="Gene3D" id="3.30.910.20">
    <property type="entry name" value="Skp domain"/>
    <property type="match status" value="1"/>
</dbReference>
<proteinExistence type="inferred from homology"/>
<keyword evidence="2" id="KW-0732">Signal</keyword>
<dbReference type="EMBL" id="UINC01001327">
    <property type="protein sequence ID" value="SUZ77733.1"/>
    <property type="molecule type" value="Genomic_DNA"/>
</dbReference>
<dbReference type="InterPro" id="IPR024930">
    <property type="entry name" value="Skp_dom_sf"/>
</dbReference>
<name>A0A381QJB7_9ZZZZ</name>
<accession>A0A381QJB7</accession>
<dbReference type="GO" id="GO:0005829">
    <property type="term" value="C:cytosol"/>
    <property type="evidence" value="ECO:0007669"/>
    <property type="project" value="TreeGrafter"/>
</dbReference>
<dbReference type="PANTHER" id="PTHR35089:SF1">
    <property type="entry name" value="CHAPERONE PROTEIN SKP"/>
    <property type="match status" value="1"/>
</dbReference>
<organism evidence="3">
    <name type="scientific">marine metagenome</name>
    <dbReference type="NCBI Taxonomy" id="408172"/>
    <lineage>
        <taxon>unclassified sequences</taxon>
        <taxon>metagenomes</taxon>
        <taxon>ecological metagenomes</taxon>
    </lineage>
</organism>
<gene>
    <name evidence="3" type="ORF">METZ01_LOCUS30587</name>
</gene>
<comment type="similarity">
    <text evidence="1">Belongs to the Skp family.</text>
</comment>
<dbReference type="AlphaFoldDB" id="A0A381QJB7"/>